<dbReference type="AlphaFoldDB" id="A0A1C2J3V0"/>
<accession>A0A1C2J3V0</accession>
<dbReference type="GO" id="GO:0016746">
    <property type="term" value="F:acyltransferase activity"/>
    <property type="evidence" value="ECO:0007669"/>
    <property type="project" value="InterPro"/>
</dbReference>
<feature type="domain" description="Phospholipid/glycerol acyltransferase" evidence="1">
    <location>
        <begin position="2"/>
        <end position="122"/>
    </location>
</feature>
<dbReference type="Proteomes" id="UP000094893">
    <property type="component" value="Unassembled WGS sequence"/>
</dbReference>
<dbReference type="InterPro" id="IPR002123">
    <property type="entry name" value="Plipid/glycerol_acylTrfase"/>
</dbReference>
<evidence type="ECO:0000313" key="3">
    <source>
        <dbReference type="Proteomes" id="UP000094893"/>
    </source>
</evidence>
<evidence type="ECO:0000259" key="1">
    <source>
        <dbReference type="SMART" id="SM00563"/>
    </source>
</evidence>
<gene>
    <name evidence="2" type="ORF">A6P07_10900</name>
</gene>
<dbReference type="SMART" id="SM00563">
    <property type="entry name" value="PlsC"/>
    <property type="match status" value="1"/>
</dbReference>
<dbReference type="RefSeq" id="WP_024894676.1">
    <property type="nucleotide sequence ID" value="NZ_LWRZ01000289.1"/>
</dbReference>
<protein>
    <recommendedName>
        <fullName evidence="1">Phospholipid/glycerol acyltransferase domain-containing protein</fullName>
    </recommendedName>
</protein>
<reference evidence="2 3" key="1">
    <citation type="journal article" date="2016" name="Int. J. Mol. Sci.">
        <title>Comparative genomics of the extreme acidophile Acidithiobacillus thiooxidans reveals intraspecific divergence and niche adaptation.</title>
        <authorList>
            <person name="Zhang X."/>
            <person name="Feng X."/>
            <person name="Tao J."/>
            <person name="Ma L."/>
            <person name="Xiao Y."/>
            <person name="Liang Y."/>
            <person name="Liu X."/>
            <person name="Yin H."/>
        </authorList>
    </citation>
    <scope>NUCLEOTIDE SEQUENCE [LARGE SCALE GENOMIC DNA]</scope>
    <source>
        <strain evidence="2 3">A02</strain>
    </source>
</reference>
<sequence length="134" mass="14981">MLILVRPHVSLLDGPAVARFLPKAGIYQSVFAVDPDYARHAVWSRLLNAYGWLTGGHTMLPLDANRPFAMRDLLRLLNQGRDVVIFPQGTGIGEPDRPDAGGCGWLLEKTGRRVMEITLSHESRWPRVSIDRPV</sequence>
<comment type="caution">
    <text evidence="2">The sequence shown here is derived from an EMBL/GenBank/DDBJ whole genome shotgun (WGS) entry which is preliminary data.</text>
</comment>
<dbReference type="EMBL" id="LWSA01000152">
    <property type="protein sequence ID" value="OCX71988.1"/>
    <property type="molecule type" value="Genomic_DNA"/>
</dbReference>
<proteinExistence type="predicted"/>
<name>A0A1C2J3V0_ACITH</name>
<evidence type="ECO:0000313" key="2">
    <source>
        <dbReference type="EMBL" id="OCX71988.1"/>
    </source>
</evidence>
<organism evidence="2 3">
    <name type="scientific">Acidithiobacillus thiooxidans</name>
    <name type="common">Thiobacillus thiooxidans</name>
    <dbReference type="NCBI Taxonomy" id="930"/>
    <lineage>
        <taxon>Bacteria</taxon>
        <taxon>Pseudomonadati</taxon>
        <taxon>Pseudomonadota</taxon>
        <taxon>Acidithiobacillia</taxon>
        <taxon>Acidithiobacillales</taxon>
        <taxon>Acidithiobacillaceae</taxon>
        <taxon>Acidithiobacillus</taxon>
    </lineage>
</organism>
<dbReference type="SUPFAM" id="SSF69593">
    <property type="entry name" value="Glycerol-3-phosphate (1)-acyltransferase"/>
    <property type="match status" value="1"/>
</dbReference>